<accession>A0A1M5SKG7</accession>
<proteinExistence type="predicted"/>
<dbReference type="OrthoDB" id="5432404at2"/>
<keyword evidence="2" id="KW-1185">Reference proteome</keyword>
<gene>
    <name evidence="1" type="ORF">SAMN02745124_00406</name>
</gene>
<dbReference type="AlphaFoldDB" id="A0A1M5SKG7"/>
<evidence type="ECO:0000313" key="1">
    <source>
        <dbReference type="EMBL" id="SHH39087.1"/>
    </source>
</evidence>
<evidence type="ECO:0000313" key="2">
    <source>
        <dbReference type="Proteomes" id="UP000184139"/>
    </source>
</evidence>
<name>A0A1M5SKG7_9BACT</name>
<protein>
    <recommendedName>
        <fullName evidence="3">PilZ domain-containing protein</fullName>
    </recommendedName>
</protein>
<dbReference type="RefSeq" id="WP_073373136.1">
    <property type="nucleotide sequence ID" value="NZ_FQXS01000001.1"/>
</dbReference>
<evidence type="ECO:0008006" key="3">
    <source>
        <dbReference type="Google" id="ProtNLM"/>
    </source>
</evidence>
<sequence length="135" mass="14838">MAQSYTSCNAVGGRIRSRCSRCQKVTFIEVAPGTRKKIVRCSCGKSCAYLINYRQTSRTSSSIRAQAILANARETKIQVCDTSSDGIGFLVPIEHRLSLHRGDEVQIKYRGGGALAQRKLLIKNINGARIGGRYT</sequence>
<dbReference type="EMBL" id="FQXS01000001">
    <property type="protein sequence ID" value="SHH39087.1"/>
    <property type="molecule type" value="Genomic_DNA"/>
</dbReference>
<organism evidence="1 2">
    <name type="scientific">Desulfofustis glycolicus DSM 9705</name>
    <dbReference type="NCBI Taxonomy" id="1121409"/>
    <lineage>
        <taxon>Bacteria</taxon>
        <taxon>Pseudomonadati</taxon>
        <taxon>Thermodesulfobacteriota</taxon>
        <taxon>Desulfobulbia</taxon>
        <taxon>Desulfobulbales</taxon>
        <taxon>Desulfocapsaceae</taxon>
        <taxon>Desulfofustis</taxon>
    </lineage>
</organism>
<reference evidence="1 2" key="1">
    <citation type="submission" date="2016-11" db="EMBL/GenBank/DDBJ databases">
        <authorList>
            <person name="Jaros S."/>
            <person name="Januszkiewicz K."/>
            <person name="Wedrychowicz H."/>
        </authorList>
    </citation>
    <scope>NUCLEOTIDE SEQUENCE [LARGE SCALE GENOMIC DNA]</scope>
    <source>
        <strain evidence="1 2">DSM 9705</strain>
    </source>
</reference>
<dbReference type="Proteomes" id="UP000184139">
    <property type="component" value="Unassembled WGS sequence"/>
</dbReference>